<keyword evidence="7" id="KW-1185">Reference proteome</keyword>
<dbReference type="PANTHER" id="PTHR30629:SF2">
    <property type="entry name" value="PROPHAGE INTEGRASE INTS-RELATED"/>
    <property type="match status" value="1"/>
</dbReference>
<evidence type="ECO:0000256" key="2">
    <source>
        <dbReference type="ARBA" id="ARBA00022908"/>
    </source>
</evidence>
<dbReference type="PROSITE" id="PS51898">
    <property type="entry name" value="TYR_RECOMBINASE"/>
    <property type="match status" value="1"/>
</dbReference>
<organism evidence="6 7">
    <name type="scientific">Enterococcus alishanensis</name>
    <dbReference type="NCBI Taxonomy" id="1303817"/>
    <lineage>
        <taxon>Bacteria</taxon>
        <taxon>Bacillati</taxon>
        <taxon>Bacillota</taxon>
        <taxon>Bacilli</taxon>
        <taxon>Lactobacillales</taxon>
        <taxon>Enterococcaceae</taxon>
        <taxon>Enterococcus</taxon>
    </lineage>
</organism>
<sequence>MPKRGENIYKRKDLRWEGRYKKGIKENGKIHYGYIYGRSYKEVKEKLYYYKLTYQKVCQQNGLSAQSYEEWIYQWLKERRKTLKESTYATYFYKLKHYVFFHIGNIPLNQLTKESIQQVIDTLSDQNLGASTIHVIYQIVKKSLQDALTKGKINQQPCHHIDLPKKQKKMIRSLSTEEEEKVEIAAKQLPLSKGLPIILALNTGLRIGEISALKWSDIDFKAKTLRVTQSYQRVPLQQEQQKTTLLFTSAKSEQSIRVVPIGRNLYKWLKKGARKATGPYVCSSRELPQEPRQITYYFHQILTKCDLKNI</sequence>
<feature type="non-terminal residue" evidence="6">
    <location>
        <position position="310"/>
    </location>
</feature>
<feature type="domain" description="Core-binding (CB)" evidence="5">
    <location>
        <begin position="66"/>
        <end position="148"/>
    </location>
</feature>
<keyword evidence="3" id="KW-0238">DNA-binding</keyword>
<dbReference type="Proteomes" id="UP000774130">
    <property type="component" value="Unassembled WGS sequence"/>
</dbReference>
<evidence type="ECO:0000256" key="3">
    <source>
        <dbReference type="PROSITE-ProRule" id="PRU01248"/>
    </source>
</evidence>
<name>A0ABS6TI04_9ENTE</name>
<dbReference type="InterPro" id="IPR004107">
    <property type="entry name" value="Integrase_SAM-like_N"/>
</dbReference>
<dbReference type="RefSeq" id="WP_218327768.1">
    <property type="nucleotide sequence ID" value="NZ_JAHUZB010000027.1"/>
</dbReference>
<evidence type="ECO:0000256" key="1">
    <source>
        <dbReference type="ARBA" id="ARBA00008857"/>
    </source>
</evidence>
<dbReference type="EMBL" id="JAHUZB010000027">
    <property type="protein sequence ID" value="MBV7392555.1"/>
    <property type="molecule type" value="Genomic_DNA"/>
</dbReference>
<proteinExistence type="inferred from homology"/>
<dbReference type="Pfam" id="PF00589">
    <property type="entry name" value="Phage_integrase"/>
    <property type="match status" value="1"/>
</dbReference>
<accession>A0ABS6TI04</accession>
<evidence type="ECO:0000259" key="4">
    <source>
        <dbReference type="PROSITE" id="PS51898"/>
    </source>
</evidence>
<keyword evidence="2" id="KW-0229">DNA integration</keyword>
<comment type="caution">
    <text evidence="6">The sequence shown here is derived from an EMBL/GenBank/DDBJ whole genome shotgun (WGS) entry which is preliminary data.</text>
</comment>
<dbReference type="Pfam" id="PF14659">
    <property type="entry name" value="Phage_int_SAM_3"/>
    <property type="match status" value="1"/>
</dbReference>
<reference evidence="6 7" key="1">
    <citation type="submission" date="2021-06" db="EMBL/GenBank/DDBJ databases">
        <title>Enterococcus alishanensis sp. nov., a novel lactic acid bacterium isolated from fresh coffee beans.</title>
        <authorList>
            <person name="Chen Y.-S."/>
        </authorList>
    </citation>
    <scope>NUCLEOTIDE SEQUENCE [LARGE SCALE GENOMIC DNA]</scope>
    <source>
        <strain evidence="6 7">ALS3</strain>
    </source>
</reference>
<dbReference type="InterPro" id="IPR050808">
    <property type="entry name" value="Phage_Integrase"/>
</dbReference>
<feature type="domain" description="Tyr recombinase" evidence="4">
    <location>
        <begin position="169"/>
        <end position="310"/>
    </location>
</feature>
<dbReference type="PROSITE" id="PS51900">
    <property type="entry name" value="CB"/>
    <property type="match status" value="1"/>
</dbReference>
<dbReference type="InterPro" id="IPR002104">
    <property type="entry name" value="Integrase_catalytic"/>
</dbReference>
<dbReference type="InterPro" id="IPR044068">
    <property type="entry name" value="CB"/>
</dbReference>
<comment type="similarity">
    <text evidence="1">Belongs to the 'phage' integrase family.</text>
</comment>
<evidence type="ECO:0000313" key="7">
    <source>
        <dbReference type="Proteomes" id="UP000774130"/>
    </source>
</evidence>
<evidence type="ECO:0000259" key="5">
    <source>
        <dbReference type="PROSITE" id="PS51900"/>
    </source>
</evidence>
<gene>
    <name evidence="6" type="ORF">KUA55_18085</name>
</gene>
<protein>
    <submittedName>
        <fullName evidence="6">Site-specific integrase</fullName>
    </submittedName>
</protein>
<dbReference type="PANTHER" id="PTHR30629">
    <property type="entry name" value="PROPHAGE INTEGRASE"/>
    <property type="match status" value="1"/>
</dbReference>
<evidence type="ECO:0000313" key="6">
    <source>
        <dbReference type="EMBL" id="MBV7392555.1"/>
    </source>
</evidence>